<dbReference type="GO" id="GO:0000340">
    <property type="term" value="F:RNA 7-methylguanosine cap binding"/>
    <property type="evidence" value="ECO:0007669"/>
    <property type="project" value="TreeGrafter"/>
</dbReference>
<reference evidence="7" key="1">
    <citation type="journal article" date="2023" name="Mol. Biol. Evol.">
        <title>Third-Generation Sequencing Reveals the Adaptive Role of the Epigenome in Three Deep-Sea Polychaetes.</title>
        <authorList>
            <person name="Perez M."/>
            <person name="Aroh O."/>
            <person name="Sun Y."/>
            <person name="Lan Y."/>
            <person name="Juniper S.K."/>
            <person name="Young C.R."/>
            <person name="Angers B."/>
            <person name="Qian P.Y."/>
        </authorList>
    </citation>
    <scope>NUCLEOTIDE SEQUENCE</scope>
    <source>
        <strain evidence="7">P08H-3</strain>
    </source>
</reference>
<evidence type="ECO:0000256" key="3">
    <source>
        <dbReference type="ARBA" id="ARBA00022845"/>
    </source>
</evidence>
<keyword evidence="2 6" id="KW-0396">Initiation factor</keyword>
<dbReference type="GO" id="GO:0006417">
    <property type="term" value="P:regulation of translation"/>
    <property type="evidence" value="ECO:0007669"/>
    <property type="project" value="UniProtKB-KW"/>
</dbReference>
<dbReference type="AlphaFoldDB" id="A0AAD9K779"/>
<evidence type="ECO:0000256" key="1">
    <source>
        <dbReference type="ARBA" id="ARBA00009860"/>
    </source>
</evidence>
<dbReference type="SUPFAM" id="SSF55418">
    <property type="entry name" value="eIF4e-like"/>
    <property type="match status" value="1"/>
</dbReference>
<dbReference type="FunFam" id="3.30.760.10:FF:000007">
    <property type="entry name" value="Eukaryotic translation initiation factor 4E family member 3"/>
    <property type="match status" value="1"/>
</dbReference>
<dbReference type="Gene3D" id="3.30.760.10">
    <property type="entry name" value="RNA Cap, Translation Initiation Factor Eif4e"/>
    <property type="match status" value="1"/>
</dbReference>
<evidence type="ECO:0000256" key="6">
    <source>
        <dbReference type="RuleBase" id="RU004374"/>
    </source>
</evidence>
<dbReference type="Pfam" id="PF01652">
    <property type="entry name" value="IF4E"/>
    <property type="match status" value="1"/>
</dbReference>
<keyword evidence="5 6" id="KW-0648">Protein biosynthesis</keyword>
<dbReference type="Proteomes" id="UP001208570">
    <property type="component" value="Unassembled WGS sequence"/>
</dbReference>
<dbReference type="InterPro" id="IPR023398">
    <property type="entry name" value="TIF_eIF4e-like"/>
</dbReference>
<dbReference type="PANTHER" id="PTHR11960:SF66">
    <property type="entry name" value="EUKARYOTIC TRANSLATION INITIATION FACTOR 4E TYPE 3"/>
    <property type="match status" value="1"/>
</dbReference>
<evidence type="ECO:0000313" key="8">
    <source>
        <dbReference type="Proteomes" id="UP001208570"/>
    </source>
</evidence>
<comment type="caution">
    <text evidence="7">The sequence shown here is derived from an EMBL/GenBank/DDBJ whole genome shotgun (WGS) entry which is preliminary data.</text>
</comment>
<keyword evidence="3" id="KW-0810">Translation regulation</keyword>
<keyword evidence="4 6" id="KW-0694">RNA-binding</keyword>
<protein>
    <recommendedName>
        <fullName evidence="9">Eukaryotic translation initiation factor 4E type 3</fullName>
    </recommendedName>
</protein>
<dbReference type="GO" id="GO:0016281">
    <property type="term" value="C:eukaryotic translation initiation factor 4F complex"/>
    <property type="evidence" value="ECO:0007669"/>
    <property type="project" value="TreeGrafter"/>
</dbReference>
<accession>A0AAD9K779</accession>
<evidence type="ECO:0000256" key="2">
    <source>
        <dbReference type="ARBA" id="ARBA00022540"/>
    </source>
</evidence>
<organism evidence="7 8">
    <name type="scientific">Paralvinella palmiformis</name>
    <dbReference type="NCBI Taxonomy" id="53620"/>
    <lineage>
        <taxon>Eukaryota</taxon>
        <taxon>Metazoa</taxon>
        <taxon>Spiralia</taxon>
        <taxon>Lophotrochozoa</taxon>
        <taxon>Annelida</taxon>
        <taxon>Polychaeta</taxon>
        <taxon>Sedentaria</taxon>
        <taxon>Canalipalpata</taxon>
        <taxon>Terebellida</taxon>
        <taxon>Terebelliformia</taxon>
        <taxon>Alvinellidae</taxon>
        <taxon>Paralvinella</taxon>
    </lineage>
</organism>
<dbReference type="InterPro" id="IPR001040">
    <property type="entry name" value="TIF_eIF_4E"/>
</dbReference>
<proteinExistence type="inferred from homology"/>
<sequence>MVAKDRSQRCLVTSADNEFIFLASSGITCYDHVTALADIRSRMAASASEELLVEENHQPNASPKLTRTTINDIEKTETSGIPLNTNWTFWIDKSVRGTSAAQYEASLTKVYTVSTVQGFWSVYNNIPKVCDLSVRYTYHLMRHERKPVWEEDYHRQGGNWRLKCQKKETEEVWKELLLAAIGENLSDCMAEGDEVSGLTVSVREREDLIQIWTVKADLHEQSTIVKKIEELLPRVTFSAIFYKAFQTHQAFEGDKPNSKG</sequence>
<dbReference type="EMBL" id="JAODUP010000052">
    <property type="protein sequence ID" value="KAK2165283.1"/>
    <property type="molecule type" value="Genomic_DNA"/>
</dbReference>
<gene>
    <name evidence="7" type="ORF">LSH36_52g02025</name>
</gene>
<name>A0AAD9K779_9ANNE</name>
<dbReference type="GO" id="GO:0003743">
    <property type="term" value="F:translation initiation factor activity"/>
    <property type="evidence" value="ECO:0007669"/>
    <property type="project" value="UniProtKB-KW"/>
</dbReference>
<comment type="similarity">
    <text evidence="1 6">Belongs to the eukaryotic initiation factor 4E family.</text>
</comment>
<dbReference type="PANTHER" id="PTHR11960">
    <property type="entry name" value="EUKARYOTIC TRANSLATION INITIATION FACTOR 4E RELATED"/>
    <property type="match status" value="1"/>
</dbReference>
<evidence type="ECO:0000256" key="5">
    <source>
        <dbReference type="ARBA" id="ARBA00022917"/>
    </source>
</evidence>
<evidence type="ECO:0000256" key="4">
    <source>
        <dbReference type="ARBA" id="ARBA00022884"/>
    </source>
</evidence>
<evidence type="ECO:0008006" key="9">
    <source>
        <dbReference type="Google" id="ProtNLM"/>
    </source>
</evidence>
<evidence type="ECO:0000313" key="7">
    <source>
        <dbReference type="EMBL" id="KAK2165283.1"/>
    </source>
</evidence>
<keyword evidence="8" id="KW-1185">Reference proteome</keyword>